<dbReference type="EMBL" id="GBXM01091163">
    <property type="protein sequence ID" value="JAH17414.1"/>
    <property type="molecule type" value="Transcribed_RNA"/>
</dbReference>
<reference evidence="1" key="2">
    <citation type="journal article" date="2015" name="Fish Shellfish Immunol.">
        <title>Early steps in the European eel (Anguilla anguilla)-Vibrio vulnificus interaction in the gills: Role of the RtxA13 toxin.</title>
        <authorList>
            <person name="Callol A."/>
            <person name="Pajuelo D."/>
            <person name="Ebbesson L."/>
            <person name="Teles M."/>
            <person name="MacKenzie S."/>
            <person name="Amaro C."/>
        </authorList>
    </citation>
    <scope>NUCLEOTIDE SEQUENCE</scope>
</reference>
<name>A0A0E9QKX8_ANGAN</name>
<protein>
    <submittedName>
        <fullName evidence="1">Uncharacterized protein</fullName>
    </submittedName>
</protein>
<dbReference type="AlphaFoldDB" id="A0A0E9QKX8"/>
<proteinExistence type="predicted"/>
<organism evidence="1">
    <name type="scientific">Anguilla anguilla</name>
    <name type="common">European freshwater eel</name>
    <name type="synonym">Muraena anguilla</name>
    <dbReference type="NCBI Taxonomy" id="7936"/>
    <lineage>
        <taxon>Eukaryota</taxon>
        <taxon>Metazoa</taxon>
        <taxon>Chordata</taxon>
        <taxon>Craniata</taxon>
        <taxon>Vertebrata</taxon>
        <taxon>Euteleostomi</taxon>
        <taxon>Actinopterygii</taxon>
        <taxon>Neopterygii</taxon>
        <taxon>Teleostei</taxon>
        <taxon>Anguilliformes</taxon>
        <taxon>Anguillidae</taxon>
        <taxon>Anguilla</taxon>
    </lineage>
</organism>
<sequence length="40" mass="4360">MRVFNSLFKKQLILLIGAIASRASFPCGRVSLKASGHDIN</sequence>
<evidence type="ECO:0000313" key="1">
    <source>
        <dbReference type="EMBL" id="JAH17414.1"/>
    </source>
</evidence>
<accession>A0A0E9QKX8</accession>
<reference evidence="1" key="1">
    <citation type="submission" date="2014-11" db="EMBL/GenBank/DDBJ databases">
        <authorList>
            <person name="Amaro Gonzalez C."/>
        </authorList>
    </citation>
    <scope>NUCLEOTIDE SEQUENCE</scope>
</reference>